<dbReference type="PANTHER" id="PTHR12818:SF0">
    <property type="entry name" value="TRNA (ADENINE(37)-N6)-METHYLTRANSFERASE"/>
    <property type="match status" value="1"/>
</dbReference>
<dbReference type="InterPro" id="IPR036413">
    <property type="entry name" value="YaeB-like_sf"/>
</dbReference>
<protein>
    <recommendedName>
        <fullName evidence="3">TsaA-like domain-containing protein</fullName>
    </recommendedName>
</protein>
<dbReference type="Proteomes" id="UP000002217">
    <property type="component" value="Chromosome"/>
</dbReference>
<dbReference type="PANTHER" id="PTHR12818">
    <property type="entry name" value="TRNA (ADENINE(37)-N6)-METHYLTRANSFERASE"/>
    <property type="match status" value="1"/>
</dbReference>
<reference evidence="4 5" key="1">
    <citation type="journal article" date="2009" name="Stand. Genomic Sci.">
        <title>Complete genome sequence of Desulfotomaculum acetoxidans type strain (5575).</title>
        <authorList>
            <person name="Spring S."/>
            <person name="Lapidus A."/>
            <person name="Schroder M."/>
            <person name="Gleim D."/>
            <person name="Sims D."/>
            <person name="Meincke L."/>
            <person name="Glavina Del Rio T."/>
            <person name="Tice H."/>
            <person name="Copeland A."/>
            <person name="Cheng J.F."/>
            <person name="Lucas S."/>
            <person name="Chen F."/>
            <person name="Nolan M."/>
            <person name="Bruce D."/>
            <person name="Goodwin L."/>
            <person name="Pitluck S."/>
            <person name="Ivanova N."/>
            <person name="Mavromatis K."/>
            <person name="Mikhailova N."/>
            <person name="Pati A."/>
            <person name="Chen A."/>
            <person name="Palaniappan K."/>
            <person name="Land M."/>
            <person name="Hauser L."/>
            <person name="Chang Y.J."/>
            <person name="Jeffries C.D."/>
            <person name="Chain P."/>
            <person name="Saunders E."/>
            <person name="Brettin T."/>
            <person name="Detter J.C."/>
            <person name="Goker M."/>
            <person name="Bristow J."/>
            <person name="Eisen J.A."/>
            <person name="Markowitz V."/>
            <person name="Hugenholtz P."/>
            <person name="Kyrpides N.C."/>
            <person name="Klenk H.P."/>
            <person name="Han C."/>
        </authorList>
    </citation>
    <scope>NUCLEOTIDE SEQUENCE [LARGE SCALE GENOMIC DNA]</scope>
    <source>
        <strain evidence="5">ATCC 49208 / DSM 771 / VKM B-1644</strain>
    </source>
</reference>
<dbReference type="InterPro" id="IPR023370">
    <property type="entry name" value="TrmO-like_N"/>
</dbReference>
<evidence type="ECO:0000259" key="3">
    <source>
        <dbReference type="PROSITE" id="PS51668"/>
    </source>
</evidence>
<dbReference type="eggNOG" id="COG1720">
    <property type="taxonomic scope" value="Bacteria"/>
</dbReference>
<name>C8W440_DESAS</name>
<keyword evidence="5" id="KW-1185">Reference proteome</keyword>
<evidence type="ECO:0000313" key="5">
    <source>
        <dbReference type="Proteomes" id="UP000002217"/>
    </source>
</evidence>
<sequence length="150" mass="16922">MVNYILKPIGRIISDYKEKSQAPFQGRFKENISYLEINQEYMAGLKDIETVSHIIVLYWGHLSDRETLLAKTPFGEEPRGVFSCRSPNRPNPVAVCVAQLLEVKDNILKVKGVDALDQSPLLDIKPYSNKVDMVPDACIGWLESVQSAKQ</sequence>
<evidence type="ECO:0000256" key="2">
    <source>
        <dbReference type="ARBA" id="ARBA00033753"/>
    </source>
</evidence>
<dbReference type="STRING" id="485916.Dtox_0341"/>
<dbReference type="PROSITE" id="PS01318">
    <property type="entry name" value="TSAA_1"/>
    <property type="match status" value="1"/>
</dbReference>
<dbReference type="SUPFAM" id="SSF118196">
    <property type="entry name" value="YaeB-like"/>
    <property type="match status" value="1"/>
</dbReference>
<dbReference type="Gene3D" id="2.40.30.70">
    <property type="entry name" value="YaeB-like"/>
    <property type="match status" value="1"/>
</dbReference>
<dbReference type="Pfam" id="PF01980">
    <property type="entry name" value="TrmO_N"/>
    <property type="match status" value="1"/>
</dbReference>
<evidence type="ECO:0000256" key="1">
    <source>
        <dbReference type="ARBA" id="ARBA00022691"/>
    </source>
</evidence>
<organism evidence="4 5">
    <name type="scientific">Desulfofarcimen acetoxidans (strain ATCC 49208 / DSM 771 / KCTC 5769 / VKM B-1644 / 5575)</name>
    <name type="common">Desulfotomaculum acetoxidans</name>
    <dbReference type="NCBI Taxonomy" id="485916"/>
    <lineage>
        <taxon>Bacteria</taxon>
        <taxon>Bacillati</taxon>
        <taxon>Bacillota</taxon>
        <taxon>Clostridia</taxon>
        <taxon>Eubacteriales</taxon>
        <taxon>Peptococcaceae</taxon>
        <taxon>Desulfofarcimen</taxon>
    </lineage>
</organism>
<dbReference type="AlphaFoldDB" id="C8W440"/>
<keyword evidence="1" id="KW-0949">S-adenosyl-L-methionine</keyword>
<dbReference type="CDD" id="cd09281">
    <property type="entry name" value="UPF0066"/>
    <property type="match status" value="1"/>
</dbReference>
<dbReference type="PROSITE" id="PS51668">
    <property type="entry name" value="TSAA_2"/>
    <property type="match status" value="1"/>
</dbReference>
<dbReference type="KEGG" id="dae:Dtox_0341"/>
<dbReference type="RefSeq" id="WP_015756015.1">
    <property type="nucleotide sequence ID" value="NC_013216.1"/>
</dbReference>
<dbReference type="OrthoDB" id="9804309at2"/>
<evidence type="ECO:0000313" key="4">
    <source>
        <dbReference type="EMBL" id="ACV61294.1"/>
    </source>
</evidence>
<accession>C8W440</accession>
<dbReference type="HOGENOM" id="CLU_013458_2_0_9"/>
<comment type="similarity">
    <text evidence="2">Belongs to the tRNA methyltransferase O family.</text>
</comment>
<gene>
    <name evidence="4" type="ordered locus">Dtox_0341</name>
</gene>
<dbReference type="InterPro" id="IPR023368">
    <property type="entry name" value="UPF0066_cons_site"/>
</dbReference>
<dbReference type="InterPro" id="IPR036414">
    <property type="entry name" value="YaeB_N_sf"/>
</dbReference>
<proteinExistence type="inferred from homology"/>
<dbReference type="InterPro" id="IPR040372">
    <property type="entry name" value="YaeB-like"/>
</dbReference>
<dbReference type="EMBL" id="CP001720">
    <property type="protein sequence ID" value="ACV61294.1"/>
    <property type="molecule type" value="Genomic_DNA"/>
</dbReference>
<dbReference type="NCBIfam" id="TIGR00104">
    <property type="entry name" value="tRNA_TsaA"/>
    <property type="match status" value="1"/>
</dbReference>
<feature type="domain" description="TsaA-like" evidence="3">
    <location>
        <begin position="6"/>
        <end position="136"/>
    </location>
</feature>